<protein>
    <recommendedName>
        <fullName evidence="4">DNA-directed RNA polymerase subunit</fullName>
    </recommendedName>
</protein>
<comment type="function">
    <text evidence="4">DNA-dependent RNA polymerase which catalyzes the transcription of DNA into RNA using the four ribonucleoside triphosphates as substrates.</text>
</comment>
<dbReference type="PANTHER" id="PTHR12709">
    <property type="entry name" value="DNA-DIRECTED RNA POLYMERASE II, III"/>
    <property type="match status" value="1"/>
</dbReference>
<evidence type="ECO:0000256" key="1">
    <source>
        <dbReference type="ARBA" id="ARBA00004123"/>
    </source>
</evidence>
<gene>
    <name evidence="5" type="ORF">RHGRI_012178</name>
</gene>
<comment type="caution">
    <text evidence="5">The sequence shown here is derived from an EMBL/GenBank/DDBJ whole genome shotgun (WGS) entry which is preliminary data.</text>
</comment>
<keyword evidence="3 4" id="KW-0804">Transcription</keyword>
<evidence type="ECO:0000256" key="3">
    <source>
        <dbReference type="ARBA" id="ARBA00023163"/>
    </source>
</evidence>
<dbReference type="GO" id="GO:0000428">
    <property type="term" value="C:DNA-directed RNA polymerase complex"/>
    <property type="evidence" value="ECO:0007669"/>
    <property type="project" value="UniProtKB-KW"/>
</dbReference>
<name>A0AAV6KQ25_9ERIC</name>
<keyword evidence="4" id="KW-0539">Nucleus</keyword>
<dbReference type="GO" id="GO:0005634">
    <property type="term" value="C:nucleus"/>
    <property type="evidence" value="ECO:0007669"/>
    <property type="project" value="UniProtKB-SubCell"/>
</dbReference>
<dbReference type="InterPro" id="IPR012340">
    <property type="entry name" value="NA-bd_OB-fold"/>
</dbReference>
<accession>A0AAV6KQ25</accession>
<keyword evidence="2 4" id="KW-0240">DNA-directed RNA polymerase</keyword>
<evidence type="ECO:0000313" key="6">
    <source>
        <dbReference type="Proteomes" id="UP000823749"/>
    </source>
</evidence>
<evidence type="ECO:0000256" key="4">
    <source>
        <dbReference type="RuleBase" id="RU369086"/>
    </source>
</evidence>
<dbReference type="AlphaFoldDB" id="A0AAV6KQ25"/>
<evidence type="ECO:0000256" key="2">
    <source>
        <dbReference type="ARBA" id="ARBA00022478"/>
    </source>
</evidence>
<dbReference type="GO" id="GO:0003697">
    <property type="term" value="F:single-stranded DNA binding"/>
    <property type="evidence" value="ECO:0007669"/>
    <property type="project" value="TreeGrafter"/>
</dbReference>
<dbReference type="GO" id="GO:0003727">
    <property type="term" value="F:single-stranded RNA binding"/>
    <property type="evidence" value="ECO:0007669"/>
    <property type="project" value="TreeGrafter"/>
</dbReference>
<dbReference type="GO" id="GO:0006352">
    <property type="term" value="P:DNA-templated transcription initiation"/>
    <property type="evidence" value="ECO:0007669"/>
    <property type="project" value="UniProtKB-UniRule"/>
</dbReference>
<dbReference type="Gene3D" id="2.40.50.140">
    <property type="entry name" value="Nucleic acid-binding proteins"/>
    <property type="match status" value="1"/>
</dbReference>
<evidence type="ECO:0000313" key="5">
    <source>
        <dbReference type="EMBL" id="KAG5554537.1"/>
    </source>
</evidence>
<sequence length="146" mass="16550">MFRELEFSGHVGFPINSLDGNGSVAHSSVVTCLLKELLLLKSTKEHGYFLAITKLKSIGNGEYEEESSDIFYPLAFFCRTFLPVKGDVMLGVVHKLYNRGVFLRCGPMQFVYLSATKMPNFHYVRLKTQEVFMNDDLTRIETGVVI</sequence>
<keyword evidence="6" id="KW-1185">Reference proteome</keyword>
<dbReference type="InterPro" id="IPR036898">
    <property type="entry name" value="RNA_pol_Rpb7-like_N_sf"/>
</dbReference>
<comment type="subcellular location">
    <subcellularLocation>
        <location evidence="1 4">Nucleus</location>
    </subcellularLocation>
</comment>
<dbReference type="Proteomes" id="UP000823749">
    <property type="component" value="Chromosome 4"/>
</dbReference>
<dbReference type="PANTHER" id="PTHR12709:SF6">
    <property type="entry name" value="DNA-DIRECTED RNA POLYMERASE SUBUNIT 7-LIKE PROTEIN"/>
    <property type="match status" value="1"/>
</dbReference>
<dbReference type="EMBL" id="JACTNZ010000004">
    <property type="protein sequence ID" value="KAG5554537.1"/>
    <property type="molecule type" value="Genomic_DNA"/>
</dbReference>
<dbReference type="Gene3D" id="3.30.1490.120">
    <property type="entry name" value="RNA polymerase Rpb7-like, N-terminal domain"/>
    <property type="match status" value="1"/>
</dbReference>
<proteinExistence type="predicted"/>
<dbReference type="InterPro" id="IPR045113">
    <property type="entry name" value="Rpb7-like"/>
</dbReference>
<organism evidence="5 6">
    <name type="scientific">Rhododendron griersonianum</name>
    <dbReference type="NCBI Taxonomy" id="479676"/>
    <lineage>
        <taxon>Eukaryota</taxon>
        <taxon>Viridiplantae</taxon>
        <taxon>Streptophyta</taxon>
        <taxon>Embryophyta</taxon>
        <taxon>Tracheophyta</taxon>
        <taxon>Spermatophyta</taxon>
        <taxon>Magnoliopsida</taxon>
        <taxon>eudicotyledons</taxon>
        <taxon>Gunneridae</taxon>
        <taxon>Pentapetalae</taxon>
        <taxon>asterids</taxon>
        <taxon>Ericales</taxon>
        <taxon>Ericaceae</taxon>
        <taxon>Ericoideae</taxon>
        <taxon>Rhodoreae</taxon>
        <taxon>Rhododendron</taxon>
    </lineage>
</organism>
<reference evidence="5" key="1">
    <citation type="submission" date="2020-08" db="EMBL/GenBank/DDBJ databases">
        <title>Plant Genome Project.</title>
        <authorList>
            <person name="Zhang R.-G."/>
        </authorList>
    </citation>
    <scope>NUCLEOTIDE SEQUENCE</scope>
    <source>
        <strain evidence="5">WSP0</strain>
        <tissue evidence="5">Leaf</tissue>
    </source>
</reference>